<dbReference type="Gene3D" id="2.60.40.150">
    <property type="entry name" value="C2 domain"/>
    <property type="match status" value="1"/>
</dbReference>
<dbReference type="Pfam" id="PF12357">
    <property type="entry name" value="PLD_C"/>
    <property type="match status" value="1"/>
</dbReference>
<keyword evidence="8" id="KW-0106">Calcium</keyword>
<evidence type="ECO:0000256" key="7">
    <source>
        <dbReference type="ARBA" id="ARBA00022801"/>
    </source>
</evidence>
<dbReference type="SMART" id="SM00239">
    <property type="entry name" value="C2"/>
    <property type="match status" value="1"/>
</dbReference>
<evidence type="ECO:0000256" key="6">
    <source>
        <dbReference type="ARBA" id="ARBA00022737"/>
    </source>
</evidence>
<dbReference type="Pfam" id="PF00168">
    <property type="entry name" value="C2"/>
    <property type="match status" value="1"/>
</dbReference>
<feature type="domain" description="PLD phosphodiesterase" evidence="12">
    <location>
        <begin position="390"/>
        <end position="425"/>
    </location>
</feature>
<evidence type="ECO:0000256" key="3">
    <source>
        <dbReference type="ARBA" id="ARBA00010683"/>
    </source>
</evidence>
<dbReference type="InterPro" id="IPR001736">
    <property type="entry name" value="PLipase_D/transphosphatidylase"/>
</dbReference>
<evidence type="ECO:0000256" key="4">
    <source>
        <dbReference type="ARBA" id="ARBA00012027"/>
    </source>
</evidence>
<dbReference type="STRING" id="157652.A0A371EVY8"/>
<evidence type="ECO:0000256" key="5">
    <source>
        <dbReference type="ARBA" id="ARBA00022723"/>
    </source>
</evidence>
<evidence type="ECO:0000256" key="2">
    <source>
        <dbReference type="ARBA" id="ARBA00001913"/>
    </source>
</evidence>
<feature type="non-terminal residue" evidence="13">
    <location>
        <position position="1"/>
    </location>
</feature>
<evidence type="ECO:0000313" key="13">
    <source>
        <dbReference type="EMBL" id="RDX70220.1"/>
    </source>
</evidence>
<evidence type="ECO:0000259" key="11">
    <source>
        <dbReference type="PROSITE" id="PS50004"/>
    </source>
</evidence>
<dbReference type="SMART" id="SM00155">
    <property type="entry name" value="PLDc"/>
    <property type="match status" value="2"/>
</dbReference>
<dbReference type="PROSITE" id="PS50004">
    <property type="entry name" value="C2"/>
    <property type="match status" value="1"/>
</dbReference>
<accession>A0A371EVY8</accession>
<evidence type="ECO:0000259" key="12">
    <source>
        <dbReference type="PROSITE" id="PS50035"/>
    </source>
</evidence>
<keyword evidence="14" id="KW-1185">Reference proteome</keyword>
<dbReference type="GO" id="GO:0005886">
    <property type="term" value="C:plasma membrane"/>
    <property type="evidence" value="ECO:0007669"/>
    <property type="project" value="TreeGrafter"/>
</dbReference>
<dbReference type="InterPro" id="IPR024632">
    <property type="entry name" value="PLipase_D_C"/>
</dbReference>
<comment type="catalytic activity">
    <reaction evidence="1">
        <text>a 1,2-diacyl-sn-glycero-3-phosphocholine + H2O = a 1,2-diacyl-sn-glycero-3-phosphate + choline + H(+)</text>
        <dbReference type="Rhea" id="RHEA:14445"/>
        <dbReference type="ChEBI" id="CHEBI:15354"/>
        <dbReference type="ChEBI" id="CHEBI:15377"/>
        <dbReference type="ChEBI" id="CHEBI:15378"/>
        <dbReference type="ChEBI" id="CHEBI:57643"/>
        <dbReference type="ChEBI" id="CHEBI:58608"/>
        <dbReference type="EC" id="3.1.4.4"/>
    </reaction>
</comment>
<dbReference type="PROSITE" id="PS50035">
    <property type="entry name" value="PLD"/>
    <property type="match status" value="2"/>
</dbReference>
<keyword evidence="9" id="KW-0442">Lipid degradation</keyword>
<keyword evidence="10" id="KW-0443">Lipid metabolism</keyword>
<evidence type="ECO:0000313" key="14">
    <source>
        <dbReference type="Proteomes" id="UP000257109"/>
    </source>
</evidence>
<gene>
    <name evidence="13" type="primary">PLDDELTA</name>
    <name evidence="13" type="ORF">CR513_50554</name>
</gene>
<dbReference type="GO" id="GO:0009395">
    <property type="term" value="P:phospholipid catabolic process"/>
    <property type="evidence" value="ECO:0007669"/>
    <property type="project" value="TreeGrafter"/>
</dbReference>
<dbReference type="GO" id="GO:0046470">
    <property type="term" value="P:phosphatidylcholine metabolic process"/>
    <property type="evidence" value="ECO:0007669"/>
    <property type="project" value="InterPro"/>
</dbReference>
<dbReference type="InterPro" id="IPR011402">
    <property type="entry name" value="PLipase_D_pln"/>
</dbReference>
<proteinExistence type="inferred from homology"/>
<evidence type="ECO:0000256" key="10">
    <source>
        <dbReference type="ARBA" id="ARBA00023098"/>
    </source>
</evidence>
<dbReference type="EC" id="3.1.4.4" evidence="4"/>
<dbReference type="EMBL" id="QJKJ01011791">
    <property type="protein sequence ID" value="RDX70220.1"/>
    <property type="molecule type" value="Genomic_DNA"/>
</dbReference>
<dbReference type="Gene3D" id="3.30.870.10">
    <property type="entry name" value="Endonuclease Chain A"/>
    <property type="match status" value="2"/>
</dbReference>
<dbReference type="InterPro" id="IPR015679">
    <property type="entry name" value="PLipase_D_fam"/>
</dbReference>
<dbReference type="GO" id="GO:0005509">
    <property type="term" value="F:calcium ion binding"/>
    <property type="evidence" value="ECO:0007669"/>
    <property type="project" value="InterPro"/>
</dbReference>
<evidence type="ECO:0000256" key="1">
    <source>
        <dbReference type="ARBA" id="ARBA00000798"/>
    </source>
</evidence>
<dbReference type="InterPro" id="IPR000008">
    <property type="entry name" value="C2_dom"/>
</dbReference>
<evidence type="ECO:0000256" key="9">
    <source>
        <dbReference type="ARBA" id="ARBA00022963"/>
    </source>
</evidence>
<keyword evidence="5" id="KW-0479">Metal-binding</keyword>
<dbReference type="GO" id="GO:0004630">
    <property type="term" value="F:phospholipase D activity"/>
    <property type="evidence" value="ECO:0007669"/>
    <property type="project" value="UniProtKB-EC"/>
</dbReference>
<feature type="domain" description="C2" evidence="11">
    <location>
        <begin position="1"/>
        <end position="145"/>
    </location>
</feature>
<dbReference type="CDD" id="cd04015">
    <property type="entry name" value="C2_plant_PLD"/>
    <property type="match status" value="1"/>
</dbReference>
<evidence type="ECO:0000256" key="8">
    <source>
        <dbReference type="ARBA" id="ARBA00022837"/>
    </source>
</evidence>
<dbReference type="AlphaFoldDB" id="A0A371EVY8"/>
<comment type="similarity">
    <text evidence="3">Belongs to the phospholipase D family. C2-PLD subfamily.</text>
</comment>
<name>A0A371EVY8_MUCPR</name>
<protein>
    <recommendedName>
        <fullName evidence="4">phospholipase D</fullName>
        <ecNumber evidence="4">3.1.4.4</ecNumber>
    </recommendedName>
</protein>
<sequence>MSRKPSTVVYLHGTLDLVIIEARFLPNMDLLSERVRRFFSALNTCSASITGKRKQHHARHHHRKIITSDPYVTVCLAGATVARTRVISNSQNPSWNEHFKIPLAHPAKQVEFYVKDNDMFGADLIGIASVSAERILSGEAISDWFPIIGSFGKPPKPDCAVLLGMKFTRCEDSPIFRSGNEPAPDRFVVRDSYFPVRHGGSLTLYQDAHVPDSMLPEVELEDGIVYEHGKCWEDICHAILEAHHLVYIVGWSIYHKVKLVREPTKPLPSGGNLNLGELLKYKSEEGLRVLLLVWDDKTSHSKFFIKTTGVMQTHDEETRRFFKHSSVRCLLSPRYASSKLSIFRQQACFMLWFSSFPRFCFFSVRKLFVFKKLKNMLTILLGTKLQVVGTLFTHHQKCVIVDTQAHGNNRKITAFIGGLDLCDGRYDTPEHRIFRDIDTVYQDDFHNPTFCTGTKAPRQPWHDLHCKIEGPAAYDILTNFEQRWRKATKWSELGRKLKRVSHWHDDSLIKLERISWILSPSESIPNDDPELWVSKEDDPNNWHVQVFRSIDSGSLKGFPKDVYEAEAQNLICAKNLVIDKSIQTAYIHAIRSARHFIYIENQYFIGSSFAWPAYKEAGADNLIPMELALKIVSKIRAKERFTVYIVIPMWPEGVPSSASVQEILFWQGQTMQMMYETIGRELKSMHMDDSHPQDYLNFYCLGNREKLRTDFSSSNDFSSESGETVPASQKFGRFMIYVHAKGMVVDDEYVILGSANINQRSLAGSRDTEIAMGAYQPHHTWSKKKGHPHGQVYGYRMSLWAEHMESTEECFKEPESLKCVKRVNKIAKRNWKKYTADNFVPMQGHLMKYPVSVDANGKVRSLPGFEYFPDVGGKVLGSRSTLPDALTT</sequence>
<keyword evidence="6" id="KW-0677">Repeat</keyword>
<keyword evidence="7" id="KW-0378">Hydrolase</keyword>
<dbReference type="Proteomes" id="UP000257109">
    <property type="component" value="Unassembled WGS sequence"/>
</dbReference>
<reference evidence="13" key="1">
    <citation type="submission" date="2018-05" db="EMBL/GenBank/DDBJ databases">
        <title>Draft genome of Mucuna pruriens seed.</title>
        <authorList>
            <person name="Nnadi N.E."/>
            <person name="Vos R."/>
            <person name="Hasami M.H."/>
            <person name="Devisetty U.K."/>
            <person name="Aguiy J.C."/>
        </authorList>
    </citation>
    <scope>NUCLEOTIDE SEQUENCE [LARGE SCALE GENOMIC DNA]</scope>
    <source>
        <strain evidence="13">JCA_2017</strain>
    </source>
</reference>
<comment type="cofactor">
    <cofactor evidence="2">
        <name>Ca(2+)</name>
        <dbReference type="ChEBI" id="CHEBI:29108"/>
    </cofactor>
</comment>
<dbReference type="OrthoDB" id="14911at2759"/>
<organism evidence="13 14">
    <name type="scientific">Mucuna pruriens</name>
    <name type="common">Velvet bean</name>
    <name type="synonym">Dolichos pruriens</name>
    <dbReference type="NCBI Taxonomy" id="157652"/>
    <lineage>
        <taxon>Eukaryota</taxon>
        <taxon>Viridiplantae</taxon>
        <taxon>Streptophyta</taxon>
        <taxon>Embryophyta</taxon>
        <taxon>Tracheophyta</taxon>
        <taxon>Spermatophyta</taxon>
        <taxon>Magnoliopsida</taxon>
        <taxon>eudicotyledons</taxon>
        <taxon>Gunneridae</taxon>
        <taxon>Pentapetalae</taxon>
        <taxon>rosids</taxon>
        <taxon>fabids</taxon>
        <taxon>Fabales</taxon>
        <taxon>Fabaceae</taxon>
        <taxon>Papilionoideae</taxon>
        <taxon>50 kb inversion clade</taxon>
        <taxon>NPAAA clade</taxon>
        <taxon>indigoferoid/millettioid clade</taxon>
        <taxon>Phaseoleae</taxon>
        <taxon>Mucuna</taxon>
    </lineage>
</organism>
<dbReference type="InterPro" id="IPR035892">
    <property type="entry name" value="C2_domain_sf"/>
</dbReference>
<dbReference type="PANTHER" id="PTHR18896:SF60">
    <property type="entry name" value="PHOSPHOLIPASE D"/>
    <property type="match status" value="1"/>
</dbReference>
<dbReference type="SUPFAM" id="SSF56024">
    <property type="entry name" value="Phospholipase D/nuclease"/>
    <property type="match status" value="2"/>
</dbReference>
<feature type="domain" description="PLD phosphodiesterase" evidence="12">
    <location>
        <begin position="734"/>
        <end position="761"/>
    </location>
</feature>
<dbReference type="SUPFAM" id="SSF49562">
    <property type="entry name" value="C2 domain (Calcium/lipid-binding domain, CaLB)"/>
    <property type="match status" value="1"/>
</dbReference>
<comment type="caution">
    <text evidence="13">The sequence shown here is derived from an EMBL/GenBank/DDBJ whole genome shotgun (WGS) entry which is preliminary data.</text>
</comment>
<dbReference type="PANTHER" id="PTHR18896">
    <property type="entry name" value="PHOSPHOLIPASE D"/>
    <property type="match status" value="1"/>
</dbReference>
<dbReference type="PIRSF" id="PIRSF036470">
    <property type="entry name" value="PLD_plant"/>
    <property type="match status" value="1"/>
</dbReference>
<dbReference type="Pfam" id="PF00614">
    <property type="entry name" value="PLDc"/>
    <property type="match status" value="1"/>
</dbReference>